<feature type="transmembrane region" description="Helical" evidence="2">
    <location>
        <begin position="165"/>
        <end position="184"/>
    </location>
</feature>
<evidence type="ECO:0000256" key="1">
    <source>
        <dbReference type="SAM" id="MobiDB-lite"/>
    </source>
</evidence>
<dbReference type="Proteomes" id="UP001530377">
    <property type="component" value="Unassembled WGS sequence"/>
</dbReference>
<dbReference type="EMBL" id="JALLPB020000300">
    <property type="protein sequence ID" value="KAL3810803.1"/>
    <property type="molecule type" value="Genomic_DNA"/>
</dbReference>
<feature type="transmembrane region" description="Helical" evidence="2">
    <location>
        <begin position="190"/>
        <end position="207"/>
    </location>
</feature>
<organism evidence="3 4">
    <name type="scientific">Cyclostephanos tholiformis</name>
    <dbReference type="NCBI Taxonomy" id="382380"/>
    <lineage>
        <taxon>Eukaryota</taxon>
        <taxon>Sar</taxon>
        <taxon>Stramenopiles</taxon>
        <taxon>Ochrophyta</taxon>
        <taxon>Bacillariophyta</taxon>
        <taxon>Coscinodiscophyceae</taxon>
        <taxon>Thalassiosirophycidae</taxon>
        <taxon>Stephanodiscales</taxon>
        <taxon>Stephanodiscaceae</taxon>
        <taxon>Cyclostephanos</taxon>
    </lineage>
</organism>
<keyword evidence="2" id="KW-0812">Transmembrane</keyword>
<keyword evidence="2" id="KW-1133">Transmembrane helix</keyword>
<evidence type="ECO:0000313" key="4">
    <source>
        <dbReference type="Proteomes" id="UP001530377"/>
    </source>
</evidence>
<keyword evidence="4" id="KW-1185">Reference proteome</keyword>
<accession>A0ABD3RD46</accession>
<feature type="transmembrane region" description="Helical" evidence="2">
    <location>
        <begin position="212"/>
        <end position="228"/>
    </location>
</feature>
<sequence>MIVTAEDGAIGANGSPLAKGEGAPHSALARSGGGGGEGVGETLDAAGVASCRVGVALSRSIQSDRRGRAGRRDTADVVSGRVVCGGTVADGPRRLQFRWRPCCDEDSGGKVDRSPARHSSVFSLLLTPPHSITSDHIACRHHLPYAKAVVRGSSVAIFMSGQIEVGTVMMPLYAIASCYGLYAYGDTGRYILPVAFVGWLWAVINIARTRRLDLGIFTFLFVVVGAMYERRYGLGRGTKMALTTSSILVAANYSLVIVFWGDISKTLARAKSQSWMNVFWTYCATMTAFWACAAARNHLRGESGGYSTVSV</sequence>
<feature type="region of interest" description="Disordered" evidence="1">
    <location>
        <begin position="1"/>
        <end position="37"/>
    </location>
</feature>
<evidence type="ECO:0000313" key="3">
    <source>
        <dbReference type="EMBL" id="KAL3810803.1"/>
    </source>
</evidence>
<proteinExistence type="predicted"/>
<feature type="transmembrane region" description="Helical" evidence="2">
    <location>
        <begin position="275"/>
        <end position="296"/>
    </location>
</feature>
<keyword evidence="2" id="KW-0472">Membrane</keyword>
<dbReference type="AlphaFoldDB" id="A0ABD3RD46"/>
<gene>
    <name evidence="3" type="ORF">ACHAXA_006833</name>
</gene>
<feature type="transmembrane region" description="Helical" evidence="2">
    <location>
        <begin position="240"/>
        <end position="263"/>
    </location>
</feature>
<evidence type="ECO:0000256" key="2">
    <source>
        <dbReference type="SAM" id="Phobius"/>
    </source>
</evidence>
<reference evidence="3 4" key="1">
    <citation type="submission" date="2024-10" db="EMBL/GenBank/DDBJ databases">
        <title>Updated reference genomes for cyclostephanoid diatoms.</title>
        <authorList>
            <person name="Roberts W.R."/>
            <person name="Alverson A.J."/>
        </authorList>
    </citation>
    <scope>NUCLEOTIDE SEQUENCE [LARGE SCALE GENOMIC DNA]</scope>
    <source>
        <strain evidence="3 4">AJA228-03</strain>
    </source>
</reference>
<comment type="caution">
    <text evidence="3">The sequence shown here is derived from an EMBL/GenBank/DDBJ whole genome shotgun (WGS) entry which is preliminary data.</text>
</comment>
<protein>
    <submittedName>
        <fullName evidence="3">Uncharacterized protein</fullName>
    </submittedName>
</protein>
<name>A0ABD3RD46_9STRA</name>